<evidence type="ECO:0000313" key="11">
    <source>
        <dbReference type="EMBL" id="MCP3428371.1"/>
    </source>
</evidence>
<dbReference type="InterPro" id="IPR003413">
    <property type="entry name" value="T2SS_GspI_C"/>
</dbReference>
<name>A0AA41X0Z6_9ALTE</name>
<evidence type="ECO:0000313" key="12">
    <source>
        <dbReference type="Proteomes" id="UP001165413"/>
    </source>
</evidence>
<dbReference type="GO" id="GO:0015628">
    <property type="term" value="P:protein secretion by the type II secretion system"/>
    <property type="evidence" value="ECO:0007669"/>
    <property type="project" value="UniProtKB-UniRule"/>
</dbReference>
<dbReference type="InterPro" id="IPR010052">
    <property type="entry name" value="T2SS_protein-GspI"/>
</dbReference>
<dbReference type="PANTHER" id="PTHR38779:SF2">
    <property type="entry name" value="TYPE II SECRETION SYSTEM PROTEIN I-RELATED"/>
    <property type="match status" value="1"/>
</dbReference>
<protein>
    <recommendedName>
        <fullName evidence="9">Type II secretion system protein I</fullName>
        <shortName evidence="9">T2SS minor pseudopilin I</shortName>
    </recommendedName>
</protein>
<dbReference type="SUPFAM" id="SSF54523">
    <property type="entry name" value="Pili subunits"/>
    <property type="match status" value="1"/>
</dbReference>
<sequence length="125" mass="13884">MKYQHGLTLIEVMVALLIFGLTGTAILKAVGDNLSSVSELRSITYATQVANNQLTRIALQQTWPIKNNVKGEMEMGTRTWYWQQKVEKTQAADMVQVRILVSEDATFSSTVTDVTTFFGKPGKAL</sequence>
<dbReference type="RefSeq" id="WP_254099608.1">
    <property type="nucleotide sequence ID" value="NZ_JANATA010000007.1"/>
</dbReference>
<comment type="similarity">
    <text evidence="2 9">Belongs to the GSP I family.</text>
</comment>
<evidence type="ECO:0000256" key="4">
    <source>
        <dbReference type="ARBA" id="ARBA00022481"/>
    </source>
</evidence>
<dbReference type="PROSITE" id="PS00409">
    <property type="entry name" value="PROKAR_NTER_METHYL"/>
    <property type="match status" value="1"/>
</dbReference>
<evidence type="ECO:0000256" key="8">
    <source>
        <dbReference type="ARBA" id="ARBA00023136"/>
    </source>
</evidence>
<accession>A0AA41X0Z6</accession>
<evidence type="ECO:0000256" key="6">
    <source>
        <dbReference type="ARBA" id="ARBA00022692"/>
    </source>
</evidence>
<dbReference type="EMBL" id="JANATA010000007">
    <property type="protein sequence ID" value="MCP3428371.1"/>
    <property type="molecule type" value="Genomic_DNA"/>
</dbReference>
<keyword evidence="4 9" id="KW-0488">Methylation</keyword>
<keyword evidence="8 9" id="KW-0472">Membrane</keyword>
<dbReference type="GO" id="GO:0005886">
    <property type="term" value="C:plasma membrane"/>
    <property type="evidence" value="ECO:0007669"/>
    <property type="project" value="UniProtKB-SubCell"/>
</dbReference>
<dbReference type="NCBIfam" id="TIGR01707">
    <property type="entry name" value="gspI"/>
    <property type="match status" value="1"/>
</dbReference>
<keyword evidence="12" id="KW-1185">Reference proteome</keyword>
<evidence type="ECO:0000256" key="5">
    <source>
        <dbReference type="ARBA" id="ARBA00022519"/>
    </source>
</evidence>
<dbReference type="InterPro" id="IPR045584">
    <property type="entry name" value="Pilin-like"/>
</dbReference>
<dbReference type="Proteomes" id="UP001165413">
    <property type="component" value="Unassembled WGS sequence"/>
</dbReference>
<comment type="subunit">
    <text evidence="9">Type II secretion is composed of four main components: the outer membrane complex, the inner membrane complex, the cytoplasmic secretion ATPase and the periplasm-spanning pseudopilus.</text>
</comment>
<proteinExistence type="inferred from homology"/>
<evidence type="ECO:0000256" key="7">
    <source>
        <dbReference type="ARBA" id="ARBA00022989"/>
    </source>
</evidence>
<evidence type="ECO:0000256" key="1">
    <source>
        <dbReference type="ARBA" id="ARBA00004377"/>
    </source>
</evidence>
<comment type="subcellular location">
    <subcellularLocation>
        <location evidence="1 9">Cell inner membrane</location>
        <topology evidence="1 9">Single-pass membrane protein</topology>
    </subcellularLocation>
</comment>
<organism evidence="11 12">
    <name type="scientific">Opacimonas viscosa</name>
    <dbReference type="NCBI Taxonomy" id="2961944"/>
    <lineage>
        <taxon>Bacteria</taxon>
        <taxon>Pseudomonadati</taxon>
        <taxon>Pseudomonadota</taxon>
        <taxon>Gammaproteobacteria</taxon>
        <taxon>Alteromonadales</taxon>
        <taxon>Alteromonadaceae</taxon>
        <taxon>Opacimonas</taxon>
    </lineage>
</organism>
<comment type="caution">
    <text evidence="11">The sequence shown here is derived from an EMBL/GenBank/DDBJ whole genome shotgun (WGS) entry which is preliminary data.</text>
</comment>
<reference evidence="11" key="1">
    <citation type="submission" date="2022-07" db="EMBL/GenBank/DDBJ databases">
        <title>Characterization of the Novel Bacterium Alteromonas immobilis LMIT006 and Alteromonas gregis LMIT007.</title>
        <authorList>
            <person name="Lin X."/>
        </authorList>
    </citation>
    <scope>NUCLEOTIDE SEQUENCE</scope>
    <source>
        <strain evidence="11">LMIT007</strain>
    </source>
</reference>
<dbReference type="NCBIfam" id="TIGR02532">
    <property type="entry name" value="IV_pilin_GFxxxE"/>
    <property type="match status" value="1"/>
</dbReference>
<dbReference type="InterPro" id="IPR012902">
    <property type="entry name" value="N_methyl_site"/>
</dbReference>
<dbReference type="Pfam" id="PF02501">
    <property type="entry name" value="T2SSI"/>
    <property type="match status" value="1"/>
</dbReference>
<feature type="transmembrane region" description="Helical" evidence="9">
    <location>
        <begin position="12"/>
        <end position="31"/>
    </location>
</feature>
<comment type="function">
    <text evidence="9">Component of the type II secretion system required for the energy-dependent secretion of extracellular factors such as proteases and toxins from the periplasm.</text>
</comment>
<feature type="domain" description="Type II secretion system protein GspI C-terminal" evidence="10">
    <location>
        <begin position="40"/>
        <end position="118"/>
    </location>
</feature>
<dbReference type="Pfam" id="PF07963">
    <property type="entry name" value="N_methyl"/>
    <property type="match status" value="1"/>
</dbReference>
<gene>
    <name evidence="11" type="primary">gspI</name>
    <name evidence="11" type="ORF">NLF92_05370</name>
</gene>
<keyword evidence="7 9" id="KW-1133">Transmembrane helix</keyword>
<evidence type="ECO:0000256" key="3">
    <source>
        <dbReference type="ARBA" id="ARBA00022475"/>
    </source>
</evidence>
<comment type="PTM">
    <text evidence="9">Cleaved by prepilin peptidase.</text>
</comment>
<dbReference type="AlphaFoldDB" id="A0AA41X0Z6"/>
<dbReference type="GO" id="GO:0015627">
    <property type="term" value="C:type II protein secretion system complex"/>
    <property type="evidence" value="ECO:0007669"/>
    <property type="project" value="UniProtKB-UniRule"/>
</dbReference>
<dbReference type="PANTHER" id="PTHR38779">
    <property type="entry name" value="TYPE II SECRETION SYSTEM PROTEIN I-RELATED"/>
    <property type="match status" value="1"/>
</dbReference>
<keyword evidence="6 9" id="KW-0812">Transmembrane</keyword>
<evidence type="ECO:0000256" key="9">
    <source>
        <dbReference type="RuleBase" id="RU368030"/>
    </source>
</evidence>
<keyword evidence="3" id="KW-1003">Cell membrane</keyword>
<evidence type="ECO:0000259" key="10">
    <source>
        <dbReference type="Pfam" id="PF02501"/>
    </source>
</evidence>
<evidence type="ECO:0000256" key="2">
    <source>
        <dbReference type="ARBA" id="ARBA00008358"/>
    </source>
</evidence>
<dbReference type="Gene3D" id="3.30.1300.30">
    <property type="entry name" value="GSPII I/J protein-like"/>
    <property type="match status" value="1"/>
</dbReference>
<keyword evidence="5 9" id="KW-0997">Cell inner membrane</keyword>